<dbReference type="InterPro" id="IPR058852">
    <property type="entry name" value="HTH_77"/>
</dbReference>
<organism evidence="3 4">
    <name type="scientific">Dactylosporangium siamense</name>
    <dbReference type="NCBI Taxonomy" id="685454"/>
    <lineage>
        <taxon>Bacteria</taxon>
        <taxon>Bacillati</taxon>
        <taxon>Actinomycetota</taxon>
        <taxon>Actinomycetes</taxon>
        <taxon>Micromonosporales</taxon>
        <taxon>Micromonosporaceae</taxon>
        <taxon>Dactylosporangium</taxon>
    </lineage>
</organism>
<dbReference type="PROSITE" id="PS50943">
    <property type="entry name" value="HTH_CROC1"/>
    <property type="match status" value="1"/>
</dbReference>
<accession>A0A919PM36</accession>
<name>A0A919PM36_9ACTN</name>
<dbReference type="SUPFAM" id="SSF47413">
    <property type="entry name" value="lambda repressor-like DNA-binding domains"/>
    <property type="match status" value="1"/>
</dbReference>
<dbReference type="Proteomes" id="UP000660611">
    <property type="component" value="Unassembled WGS sequence"/>
</dbReference>
<sequence length="803" mass="83161">MAASGDFAVVLRRLRESRSLTQEELAERAGLTAKAIGALERGERRRPYPHTVRSLADGLALGDDDRAALVAAVPGRDTTPRVGPTPPAALTLSSPASPSATQGTASPGSLPAPNGSRYAPAGPMTPCIGRDGELAELLAVISSGTRRLVTITGPGGVGKTRLAMEVLHLAAPDFPGGAQGVDLSAVREPTLVVPRIAAALGLPDAVGIEPLDALVPHLIGLRVLLVLDNLEQLTKAAPVLAGLVARCPDLVVVATSRAPLRVRAEHEFVLGPLTTPAADDVDAVASSPAVALLLDRAAAAGSPTVVTDADAPALAAIVRRLDGLPLAVELAAPGLRLLSPWALLTRLEQPGPGASLRDLPERHRTMAAVLEWSMDLLEPEEIALFERLAVLSGGFSLDSIEAVTEEGADVLPALGALVDQSLVLRAPSPDQQPRFRLLEPVRQFAMQRLHASGLATATADRHAAHFHARATASAALLDGPDLVAVLNRLDADHANLRSAYLRLLELDRDGDAAELAGSIWLYLALRGHAREGLAWLERIGPGASDVARCRALTGRLGLQLLAGDTVSMRSDAHVAVALAGRVAEPAVTCELLTLAGQAAVFAGALDDADELLARALVQAEAAGRRWVAVHTRLAQCQLALVANDLATAGLILPTVVRAAREIGNAFTLATALNVHATLTELLGDEPATATLLGEAVALSLAARMSWTLGYALPALASLAQRVGDPVSAAWLFGAGASISAADAVDPTFPVSRALSDRGLDATRAALGELRFTHAWDAGRAASDTEIQARAAVVTTRAGRGRSA</sequence>
<dbReference type="InterPro" id="IPR001387">
    <property type="entry name" value="Cro/C1-type_HTH"/>
</dbReference>
<dbReference type="InterPro" id="IPR027417">
    <property type="entry name" value="P-loop_NTPase"/>
</dbReference>
<dbReference type="PANTHER" id="PTHR47691:SF3">
    <property type="entry name" value="HTH-TYPE TRANSCRIPTIONAL REGULATOR RV0890C-RELATED"/>
    <property type="match status" value="1"/>
</dbReference>
<evidence type="ECO:0000313" key="3">
    <source>
        <dbReference type="EMBL" id="GIG47295.1"/>
    </source>
</evidence>
<dbReference type="SMART" id="SM00530">
    <property type="entry name" value="HTH_XRE"/>
    <property type="match status" value="1"/>
</dbReference>
<evidence type="ECO:0000259" key="2">
    <source>
        <dbReference type="PROSITE" id="PS50943"/>
    </source>
</evidence>
<dbReference type="AlphaFoldDB" id="A0A919PM36"/>
<evidence type="ECO:0000313" key="4">
    <source>
        <dbReference type="Proteomes" id="UP000660611"/>
    </source>
</evidence>
<comment type="caution">
    <text evidence="3">The sequence shown here is derived from an EMBL/GenBank/DDBJ whole genome shotgun (WGS) entry which is preliminary data.</text>
</comment>
<protein>
    <recommendedName>
        <fullName evidence="2">HTH cro/C1-type domain-containing protein</fullName>
    </recommendedName>
</protein>
<dbReference type="Pfam" id="PF13560">
    <property type="entry name" value="HTH_31"/>
    <property type="match status" value="1"/>
</dbReference>
<evidence type="ECO:0000256" key="1">
    <source>
        <dbReference type="SAM" id="MobiDB-lite"/>
    </source>
</evidence>
<dbReference type="Gene3D" id="3.40.50.300">
    <property type="entry name" value="P-loop containing nucleotide triphosphate hydrolases"/>
    <property type="match status" value="1"/>
</dbReference>
<dbReference type="Gene3D" id="1.10.260.40">
    <property type="entry name" value="lambda repressor-like DNA-binding domains"/>
    <property type="match status" value="1"/>
</dbReference>
<proteinExistence type="predicted"/>
<gene>
    <name evidence="3" type="ORF">Dsi01nite_053360</name>
</gene>
<dbReference type="CDD" id="cd00093">
    <property type="entry name" value="HTH_XRE"/>
    <property type="match status" value="1"/>
</dbReference>
<dbReference type="SUPFAM" id="SSF52540">
    <property type="entry name" value="P-loop containing nucleoside triphosphate hydrolases"/>
    <property type="match status" value="1"/>
</dbReference>
<feature type="region of interest" description="Disordered" evidence="1">
    <location>
        <begin position="76"/>
        <end position="124"/>
    </location>
</feature>
<dbReference type="PRINTS" id="PR00364">
    <property type="entry name" value="DISEASERSIST"/>
</dbReference>
<dbReference type="PANTHER" id="PTHR47691">
    <property type="entry name" value="REGULATOR-RELATED"/>
    <property type="match status" value="1"/>
</dbReference>
<dbReference type="Pfam" id="PF25872">
    <property type="entry name" value="HTH_77"/>
    <property type="match status" value="1"/>
</dbReference>
<dbReference type="EMBL" id="BONQ01000082">
    <property type="protein sequence ID" value="GIG47295.1"/>
    <property type="molecule type" value="Genomic_DNA"/>
</dbReference>
<feature type="compositionally biased region" description="Low complexity" evidence="1">
    <location>
        <begin position="88"/>
        <end position="101"/>
    </location>
</feature>
<keyword evidence="4" id="KW-1185">Reference proteome</keyword>
<feature type="domain" description="HTH cro/C1-type" evidence="2">
    <location>
        <begin position="11"/>
        <end position="59"/>
    </location>
</feature>
<dbReference type="InterPro" id="IPR010982">
    <property type="entry name" value="Lambda_DNA-bd_dom_sf"/>
</dbReference>
<dbReference type="GO" id="GO:0003677">
    <property type="term" value="F:DNA binding"/>
    <property type="evidence" value="ECO:0007669"/>
    <property type="project" value="InterPro"/>
</dbReference>
<reference evidence="3" key="1">
    <citation type="submission" date="2021-01" db="EMBL/GenBank/DDBJ databases">
        <title>Whole genome shotgun sequence of Dactylosporangium siamense NBRC 106093.</title>
        <authorList>
            <person name="Komaki H."/>
            <person name="Tamura T."/>
        </authorList>
    </citation>
    <scope>NUCLEOTIDE SEQUENCE</scope>
    <source>
        <strain evidence="3">NBRC 106093</strain>
    </source>
</reference>